<dbReference type="AlphaFoldDB" id="A0A1C6U4K4"/>
<evidence type="ECO:0000313" key="2">
    <source>
        <dbReference type="Proteomes" id="UP000198937"/>
    </source>
</evidence>
<dbReference type="STRING" id="683228.GA0070617_0995"/>
<protein>
    <submittedName>
        <fullName evidence="1">Uncharacterized protein</fullName>
    </submittedName>
</protein>
<sequence length="31" mass="3618">MAGILTERRENMALVLDHNWLLLTRPDGILR</sequence>
<accession>A0A1C6U4K4</accession>
<proteinExistence type="predicted"/>
<dbReference type="Proteomes" id="UP000198937">
    <property type="component" value="Unassembled WGS sequence"/>
</dbReference>
<organism evidence="1 2">
    <name type="scientific">Micromonospora yangpuensis</name>
    <dbReference type="NCBI Taxonomy" id="683228"/>
    <lineage>
        <taxon>Bacteria</taxon>
        <taxon>Bacillati</taxon>
        <taxon>Actinomycetota</taxon>
        <taxon>Actinomycetes</taxon>
        <taxon>Micromonosporales</taxon>
        <taxon>Micromonosporaceae</taxon>
        <taxon>Micromonospora</taxon>
    </lineage>
</organism>
<dbReference type="EMBL" id="FMIA01000002">
    <property type="protein sequence ID" value="SCL48838.1"/>
    <property type="molecule type" value="Genomic_DNA"/>
</dbReference>
<keyword evidence="2" id="KW-1185">Reference proteome</keyword>
<evidence type="ECO:0000313" key="1">
    <source>
        <dbReference type="EMBL" id="SCL48838.1"/>
    </source>
</evidence>
<name>A0A1C6U4K4_9ACTN</name>
<reference evidence="1 2" key="1">
    <citation type="submission" date="2016-06" db="EMBL/GenBank/DDBJ databases">
        <authorList>
            <person name="Kjaerup R.B."/>
            <person name="Dalgaard T.S."/>
            <person name="Juul-Madsen H.R."/>
        </authorList>
    </citation>
    <scope>NUCLEOTIDE SEQUENCE [LARGE SCALE GENOMIC DNA]</scope>
    <source>
        <strain evidence="1 2">DSM 45577</strain>
    </source>
</reference>
<gene>
    <name evidence="1" type="ORF">GA0070617_0995</name>
</gene>